<dbReference type="PANTHER" id="PTHR46190:SF1">
    <property type="entry name" value="SI:CH211-201H21.5"/>
    <property type="match status" value="1"/>
</dbReference>
<dbReference type="GO" id="GO:0008270">
    <property type="term" value="F:zinc ion binding"/>
    <property type="evidence" value="ECO:0007669"/>
    <property type="project" value="UniProtKB-KW"/>
</dbReference>
<comment type="caution">
    <text evidence="4">The sequence shown here is derived from an EMBL/GenBank/DDBJ whole genome shotgun (WGS) entry which is preliminary data.</text>
</comment>
<dbReference type="InterPro" id="IPR036236">
    <property type="entry name" value="Znf_C2H2_sf"/>
</dbReference>
<reference evidence="4 5" key="1">
    <citation type="submission" date="2024-02" db="EMBL/GenBank/DDBJ databases">
        <title>Chromosome-scale genome assembly of the rough periwinkle Littorina saxatilis.</title>
        <authorList>
            <person name="De Jode A."/>
            <person name="Faria R."/>
            <person name="Formenti G."/>
            <person name="Sims Y."/>
            <person name="Smith T.P."/>
            <person name="Tracey A."/>
            <person name="Wood J.M.D."/>
            <person name="Zagrodzka Z.B."/>
            <person name="Johannesson K."/>
            <person name="Butlin R.K."/>
            <person name="Leder E.H."/>
        </authorList>
    </citation>
    <scope>NUCLEOTIDE SEQUENCE [LARGE SCALE GENOMIC DNA]</scope>
    <source>
        <strain evidence="4">Snail1</strain>
        <tissue evidence="4">Muscle</tissue>
    </source>
</reference>
<sequence length="656" mass="72566">MVESDEELKEKFMEYVNSKSSKVNNSFTITNEKRDRVIRCLKNPQSEPSSKFRFWVRQKKFRLIQSEDGEGDIVGIPVDEKDGDEVSNALYKRAACTEEFFDLINTAHVENGHIGLSQTYAAIRRVYALLPRCIVAKFVQLCPICRRTSRASYTPRSQEPPSKVPLNRLVDGGSINRSELNQTITVVTTSGQLETFEGTEIITDGTLPASAISSIIGQEGLSNSDVIHEITLNQTEDGQTVAVVSETSAQTREEEESPHQAMDSQTAIVGTKDESSGTNTPMTPVVIFNCHICNKQFEKKLTYQRHLRTHSEHNPTMPVVLSTPPPAKRIKVERKQRNSTNQRRAIILDVDMSVDCVQGVMLAATRSDVDILAITCVSGSVNIEHTCNNALRVLKACNREDIPVFRGAEKPLVGEAAQTDSNLPGAAWESPADARQIEAEHAVSALIRFVNEYPGQITLVCLGPLTNLALALRLDPQVARKLKEICILGGNTEGRGNATPCAELNFYHDPEAAFIVLKEMSNITLLPHEMCQRQPVSGEFFFSYVHAGTVKSEFLRNSGDEGWLQQSHKNSYVARCAYAVAVAIDTSVALDTETAYATVELSGRMAHGMMIVDWSKSLDREPNLFIVKSLDLGKVQSFLLGMVQDELIAELVYTPC</sequence>
<protein>
    <recommendedName>
        <fullName evidence="3">C2H2-type domain-containing protein</fullName>
    </recommendedName>
</protein>
<dbReference type="Gene3D" id="3.90.245.10">
    <property type="entry name" value="Ribonucleoside hydrolase-like"/>
    <property type="match status" value="1"/>
</dbReference>
<dbReference type="AlphaFoldDB" id="A0AAN9AKF8"/>
<keyword evidence="2" id="KW-0862">Zinc</keyword>
<evidence type="ECO:0000256" key="2">
    <source>
        <dbReference type="PROSITE-ProRule" id="PRU00042"/>
    </source>
</evidence>
<dbReference type="InterPro" id="IPR052775">
    <property type="entry name" value="IUN_hydrolase"/>
</dbReference>
<dbReference type="SUPFAM" id="SSF53590">
    <property type="entry name" value="Nucleoside hydrolase"/>
    <property type="match status" value="1"/>
</dbReference>
<organism evidence="4 5">
    <name type="scientific">Littorina saxatilis</name>
    <dbReference type="NCBI Taxonomy" id="31220"/>
    <lineage>
        <taxon>Eukaryota</taxon>
        <taxon>Metazoa</taxon>
        <taxon>Spiralia</taxon>
        <taxon>Lophotrochozoa</taxon>
        <taxon>Mollusca</taxon>
        <taxon>Gastropoda</taxon>
        <taxon>Caenogastropoda</taxon>
        <taxon>Littorinimorpha</taxon>
        <taxon>Littorinoidea</taxon>
        <taxon>Littorinidae</taxon>
        <taxon>Littorina</taxon>
    </lineage>
</organism>
<dbReference type="InterPro" id="IPR036452">
    <property type="entry name" value="Ribo_hydro-like"/>
</dbReference>
<name>A0AAN9AKF8_9CAEN</name>
<dbReference type="EMBL" id="JBAMIC010004070">
    <property type="protein sequence ID" value="KAK7088469.1"/>
    <property type="molecule type" value="Genomic_DNA"/>
</dbReference>
<gene>
    <name evidence="4" type="ORF">V1264_022387</name>
</gene>
<evidence type="ECO:0000313" key="5">
    <source>
        <dbReference type="Proteomes" id="UP001374579"/>
    </source>
</evidence>
<dbReference type="SUPFAM" id="SSF57667">
    <property type="entry name" value="beta-beta-alpha zinc fingers"/>
    <property type="match status" value="1"/>
</dbReference>
<dbReference type="SMART" id="SM00355">
    <property type="entry name" value="ZnF_C2H2"/>
    <property type="match status" value="1"/>
</dbReference>
<dbReference type="GO" id="GO:0016799">
    <property type="term" value="F:hydrolase activity, hydrolyzing N-glycosyl compounds"/>
    <property type="evidence" value="ECO:0007669"/>
    <property type="project" value="InterPro"/>
</dbReference>
<feature type="domain" description="C2H2-type" evidence="3">
    <location>
        <begin position="288"/>
        <end position="315"/>
    </location>
</feature>
<keyword evidence="5" id="KW-1185">Reference proteome</keyword>
<dbReference type="InterPro" id="IPR013087">
    <property type="entry name" value="Znf_C2H2_type"/>
</dbReference>
<accession>A0AAN9AKF8</accession>
<proteinExistence type="inferred from homology"/>
<dbReference type="PROSITE" id="PS50157">
    <property type="entry name" value="ZINC_FINGER_C2H2_2"/>
    <property type="match status" value="1"/>
</dbReference>
<keyword evidence="2" id="KW-0863">Zinc-finger</keyword>
<evidence type="ECO:0000313" key="4">
    <source>
        <dbReference type="EMBL" id="KAK7088469.1"/>
    </source>
</evidence>
<evidence type="ECO:0000259" key="3">
    <source>
        <dbReference type="PROSITE" id="PS50157"/>
    </source>
</evidence>
<dbReference type="Pfam" id="PF01156">
    <property type="entry name" value="IU_nuc_hydro"/>
    <property type="match status" value="1"/>
</dbReference>
<dbReference type="InterPro" id="IPR001910">
    <property type="entry name" value="Inosine/uridine_hydrolase_dom"/>
</dbReference>
<dbReference type="PANTHER" id="PTHR46190">
    <property type="entry name" value="SI:CH211-201H21.5-RELATED"/>
    <property type="match status" value="1"/>
</dbReference>
<evidence type="ECO:0000256" key="1">
    <source>
        <dbReference type="ARBA" id="ARBA00009176"/>
    </source>
</evidence>
<dbReference type="Proteomes" id="UP001374579">
    <property type="component" value="Unassembled WGS sequence"/>
</dbReference>
<dbReference type="PROSITE" id="PS00028">
    <property type="entry name" value="ZINC_FINGER_C2H2_1"/>
    <property type="match status" value="1"/>
</dbReference>
<comment type="similarity">
    <text evidence="1">Belongs to the IUNH family.</text>
</comment>
<keyword evidence="2" id="KW-0479">Metal-binding</keyword>